<name>A0A0C3KKL5_9AGAM</name>
<reference evidence="2 3" key="1">
    <citation type="submission" date="2014-04" db="EMBL/GenBank/DDBJ databases">
        <authorList>
            <consortium name="DOE Joint Genome Institute"/>
            <person name="Kuo A."/>
            <person name="Girlanda M."/>
            <person name="Perotto S."/>
            <person name="Kohler A."/>
            <person name="Nagy L.G."/>
            <person name="Floudas D."/>
            <person name="Copeland A."/>
            <person name="Barry K.W."/>
            <person name="Cichocki N."/>
            <person name="Veneault-Fourrey C."/>
            <person name="LaButti K."/>
            <person name="Lindquist E.A."/>
            <person name="Lipzen A."/>
            <person name="Lundell T."/>
            <person name="Morin E."/>
            <person name="Murat C."/>
            <person name="Sun H."/>
            <person name="Tunlid A."/>
            <person name="Henrissat B."/>
            <person name="Grigoriev I.V."/>
            <person name="Hibbett D.S."/>
            <person name="Martin F."/>
            <person name="Nordberg H.P."/>
            <person name="Cantor M.N."/>
            <person name="Hua S.X."/>
        </authorList>
    </citation>
    <scope>NUCLEOTIDE SEQUENCE [LARGE SCALE GENOMIC DNA]</scope>
    <source>
        <strain evidence="2 3">MUT 4182</strain>
    </source>
</reference>
<evidence type="ECO:0000259" key="1">
    <source>
        <dbReference type="PROSITE" id="PS50011"/>
    </source>
</evidence>
<accession>A0A0C3KKL5</accession>
<evidence type="ECO:0000313" key="3">
    <source>
        <dbReference type="Proteomes" id="UP000054248"/>
    </source>
</evidence>
<dbReference type="EMBL" id="KN823123">
    <property type="protein sequence ID" value="KIO21938.1"/>
    <property type="molecule type" value="Genomic_DNA"/>
</dbReference>
<feature type="domain" description="Protein kinase" evidence="1">
    <location>
        <begin position="1"/>
        <end position="227"/>
    </location>
</feature>
<protein>
    <recommendedName>
        <fullName evidence="1">Protein kinase domain-containing protein</fullName>
    </recommendedName>
</protein>
<dbReference type="InterPro" id="IPR008271">
    <property type="entry name" value="Ser/Thr_kinase_AS"/>
</dbReference>
<dbReference type="PROSITE" id="PS50011">
    <property type="entry name" value="PROTEIN_KINASE_DOM"/>
    <property type="match status" value="1"/>
</dbReference>
<proteinExistence type="predicted"/>
<gene>
    <name evidence="2" type="ORF">M407DRAFT_79769</name>
</gene>
<keyword evidence="3" id="KW-1185">Reference proteome</keyword>
<dbReference type="GO" id="GO:0004674">
    <property type="term" value="F:protein serine/threonine kinase activity"/>
    <property type="evidence" value="ECO:0007669"/>
    <property type="project" value="TreeGrafter"/>
</dbReference>
<dbReference type="Gene3D" id="1.10.510.10">
    <property type="entry name" value="Transferase(Phosphotransferase) domain 1"/>
    <property type="match status" value="1"/>
</dbReference>
<feature type="non-terminal residue" evidence="2">
    <location>
        <position position="1"/>
    </location>
</feature>
<sequence length="230" mass="25716">RIRRETVIWRESRHDNILPFLGHRVDGESAVLVSPWCEHGCLSFYIRAHPGLNRAQKLKLLRDAALGLAFLHSRQPPIIHADIKPENVMISDNIRAALSDFGLSRFMVEVGASTGLTTSGGTAGTAGYQAKELFEANFRPTDMSDVYAFGGLMLATMSGNPPFHQIQRANLIMLEIIKNNEPMPADHPGLPENDSLWKVLRRCWDPVPQQRPSMEDIITMVCIDPFDIVC</sequence>
<dbReference type="SUPFAM" id="SSF56112">
    <property type="entry name" value="Protein kinase-like (PK-like)"/>
    <property type="match status" value="1"/>
</dbReference>
<reference evidence="3" key="2">
    <citation type="submission" date="2015-01" db="EMBL/GenBank/DDBJ databases">
        <title>Evolutionary Origins and Diversification of the Mycorrhizal Mutualists.</title>
        <authorList>
            <consortium name="DOE Joint Genome Institute"/>
            <consortium name="Mycorrhizal Genomics Consortium"/>
            <person name="Kohler A."/>
            <person name="Kuo A."/>
            <person name="Nagy L.G."/>
            <person name="Floudas D."/>
            <person name="Copeland A."/>
            <person name="Barry K.W."/>
            <person name="Cichocki N."/>
            <person name="Veneault-Fourrey C."/>
            <person name="LaButti K."/>
            <person name="Lindquist E.A."/>
            <person name="Lipzen A."/>
            <person name="Lundell T."/>
            <person name="Morin E."/>
            <person name="Murat C."/>
            <person name="Riley R."/>
            <person name="Ohm R."/>
            <person name="Sun H."/>
            <person name="Tunlid A."/>
            <person name="Henrissat B."/>
            <person name="Grigoriev I.V."/>
            <person name="Hibbett D.S."/>
            <person name="Martin F."/>
        </authorList>
    </citation>
    <scope>NUCLEOTIDE SEQUENCE [LARGE SCALE GENOMIC DNA]</scope>
    <source>
        <strain evidence="3">MUT 4182</strain>
    </source>
</reference>
<dbReference type="AlphaFoldDB" id="A0A0C3KKL5"/>
<dbReference type="InterPro" id="IPR011009">
    <property type="entry name" value="Kinase-like_dom_sf"/>
</dbReference>
<dbReference type="SMART" id="SM00220">
    <property type="entry name" value="S_TKc"/>
    <property type="match status" value="1"/>
</dbReference>
<dbReference type="PIRSF" id="PIRSF000654">
    <property type="entry name" value="Integrin-linked_kinase"/>
    <property type="match status" value="1"/>
</dbReference>
<organism evidence="2 3">
    <name type="scientific">Tulasnella calospora MUT 4182</name>
    <dbReference type="NCBI Taxonomy" id="1051891"/>
    <lineage>
        <taxon>Eukaryota</taxon>
        <taxon>Fungi</taxon>
        <taxon>Dikarya</taxon>
        <taxon>Basidiomycota</taxon>
        <taxon>Agaricomycotina</taxon>
        <taxon>Agaricomycetes</taxon>
        <taxon>Cantharellales</taxon>
        <taxon>Tulasnellaceae</taxon>
        <taxon>Tulasnella</taxon>
    </lineage>
</organism>
<dbReference type="InterPro" id="IPR051681">
    <property type="entry name" value="Ser/Thr_Kinases-Pseudokinases"/>
</dbReference>
<evidence type="ECO:0000313" key="2">
    <source>
        <dbReference type="EMBL" id="KIO21938.1"/>
    </source>
</evidence>
<dbReference type="PROSITE" id="PS00108">
    <property type="entry name" value="PROTEIN_KINASE_ST"/>
    <property type="match status" value="1"/>
</dbReference>
<dbReference type="InterPro" id="IPR000719">
    <property type="entry name" value="Prot_kinase_dom"/>
</dbReference>
<dbReference type="STRING" id="1051891.A0A0C3KKL5"/>
<dbReference type="Pfam" id="PF07714">
    <property type="entry name" value="PK_Tyr_Ser-Thr"/>
    <property type="match status" value="1"/>
</dbReference>
<dbReference type="InterPro" id="IPR001245">
    <property type="entry name" value="Ser-Thr/Tyr_kinase_cat_dom"/>
</dbReference>
<dbReference type="PANTHER" id="PTHR44329">
    <property type="entry name" value="SERINE/THREONINE-PROTEIN KINASE TNNI3K-RELATED"/>
    <property type="match status" value="1"/>
</dbReference>
<dbReference type="Proteomes" id="UP000054248">
    <property type="component" value="Unassembled WGS sequence"/>
</dbReference>
<dbReference type="OrthoDB" id="5809314at2759"/>
<dbReference type="HOGENOM" id="CLU_000288_7_18_1"/>
<dbReference type="GO" id="GO:0005524">
    <property type="term" value="F:ATP binding"/>
    <property type="evidence" value="ECO:0007669"/>
    <property type="project" value="InterPro"/>
</dbReference>